<dbReference type="AlphaFoldDB" id="A0A3P7NG11"/>
<dbReference type="OrthoDB" id="65740at2759"/>
<protein>
    <recommendedName>
        <fullName evidence="1">Peptidase C1A papain C-terminal domain-containing protein</fullName>
    </recommendedName>
</protein>
<keyword evidence="3" id="KW-1185">Reference proteome</keyword>
<evidence type="ECO:0000313" key="2">
    <source>
        <dbReference type="EMBL" id="VDN33517.1"/>
    </source>
</evidence>
<evidence type="ECO:0000313" key="3">
    <source>
        <dbReference type="Proteomes" id="UP000271098"/>
    </source>
</evidence>
<dbReference type="InterPro" id="IPR038765">
    <property type="entry name" value="Papain-like_cys_pep_sf"/>
</dbReference>
<dbReference type="SUPFAM" id="SSF54001">
    <property type="entry name" value="Cysteine proteinases"/>
    <property type="match status" value="1"/>
</dbReference>
<dbReference type="Pfam" id="PF00112">
    <property type="entry name" value="Peptidase_C1"/>
    <property type="match status" value="1"/>
</dbReference>
<dbReference type="EMBL" id="UYRT01088243">
    <property type="protein sequence ID" value="VDN33517.1"/>
    <property type="molecule type" value="Genomic_DNA"/>
</dbReference>
<evidence type="ECO:0000259" key="1">
    <source>
        <dbReference type="Pfam" id="PF00112"/>
    </source>
</evidence>
<feature type="domain" description="Peptidase C1A papain C-terminal" evidence="1">
    <location>
        <begin position="2"/>
        <end position="34"/>
    </location>
</feature>
<dbReference type="GO" id="GO:0006508">
    <property type="term" value="P:proteolysis"/>
    <property type="evidence" value="ECO:0007669"/>
    <property type="project" value="InterPro"/>
</dbReference>
<name>A0A3P7NG11_9BILA</name>
<gene>
    <name evidence="2" type="ORF">GPUH_LOCUS19281</name>
</gene>
<organism evidence="2 3">
    <name type="scientific">Gongylonema pulchrum</name>
    <dbReference type="NCBI Taxonomy" id="637853"/>
    <lineage>
        <taxon>Eukaryota</taxon>
        <taxon>Metazoa</taxon>
        <taxon>Ecdysozoa</taxon>
        <taxon>Nematoda</taxon>
        <taxon>Chromadorea</taxon>
        <taxon>Rhabditida</taxon>
        <taxon>Spirurina</taxon>
        <taxon>Spiruromorpha</taxon>
        <taxon>Spiruroidea</taxon>
        <taxon>Gongylonematidae</taxon>
        <taxon>Gongylonema</taxon>
    </lineage>
</organism>
<accession>A0A3P7NG11</accession>
<reference evidence="2 3" key="1">
    <citation type="submission" date="2018-11" db="EMBL/GenBank/DDBJ databases">
        <authorList>
            <consortium name="Pathogen Informatics"/>
        </authorList>
    </citation>
    <scope>NUCLEOTIDE SEQUENCE [LARGE SCALE GENOMIC DNA]</scope>
</reference>
<dbReference type="GO" id="GO:0008234">
    <property type="term" value="F:cysteine-type peptidase activity"/>
    <property type="evidence" value="ECO:0007669"/>
    <property type="project" value="InterPro"/>
</dbReference>
<dbReference type="Proteomes" id="UP000271098">
    <property type="component" value="Unassembled WGS sequence"/>
</dbReference>
<dbReference type="Gene3D" id="3.90.70.10">
    <property type="entry name" value="Cysteine proteinases"/>
    <property type="match status" value="1"/>
</dbReference>
<sequence length="47" mass="5341">MMANSWNRDWGEDGYFRILRGADECGIESEIVAGIPRLSSKEKLHDS</sequence>
<proteinExistence type="predicted"/>
<dbReference type="InterPro" id="IPR000668">
    <property type="entry name" value="Peptidase_C1A_C"/>
</dbReference>